<dbReference type="Proteomes" id="UP000008022">
    <property type="component" value="Unassembled WGS sequence"/>
</dbReference>
<organism evidence="2 3">
    <name type="scientific">Oryza rufipogon</name>
    <name type="common">Brownbeard rice</name>
    <name type="synonym">Asian wild rice</name>
    <dbReference type="NCBI Taxonomy" id="4529"/>
    <lineage>
        <taxon>Eukaryota</taxon>
        <taxon>Viridiplantae</taxon>
        <taxon>Streptophyta</taxon>
        <taxon>Embryophyta</taxon>
        <taxon>Tracheophyta</taxon>
        <taxon>Spermatophyta</taxon>
        <taxon>Magnoliopsida</taxon>
        <taxon>Liliopsida</taxon>
        <taxon>Poales</taxon>
        <taxon>Poaceae</taxon>
        <taxon>BOP clade</taxon>
        <taxon>Oryzoideae</taxon>
        <taxon>Oryzeae</taxon>
        <taxon>Oryzinae</taxon>
        <taxon>Oryza</taxon>
    </lineage>
</organism>
<dbReference type="Gramene" id="ORUFI02G13410.1">
    <property type="protein sequence ID" value="ORUFI02G13410.1"/>
    <property type="gene ID" value="ORUFI02G13410"/>
</dbReference>
<feature type="compositionally biased region" description="Basic residues" evidence="1">
    <location>
        <begin position="77"/>
        <end position="93"/>
    </location>
</feature>
<dbReference type="EnsemblPlants" id="ORUFI02G13410.1">
    <property type="protein sequence ID" value="ORUFI02G13410.1"/>
    <property type="gene ID" value="ORUFI02G13410"/>
</dbReference>
<keyword evidence="3" id="KW-1185">Reference proteome</keyword>
<evidence type="ECO:0000313" key="2">
    <source>
        <dbReference type="EnsemblPlants" id="ORUFI02G13410.1"/>
    </source>
</evidence>
<feature type="compositionally biased region" description="Basic residues" evidence="1">
    <location>
        <begin position="44"/>
        <end position="53"/>
    </location>
</feature>
<feature type="compositionally biased region" description="Basic and acidic residues" evidence="1">
    <location>
        <begin position="1"/>
        <end position="22"/>
    </location>
</feature>
<evidence type="ECO:0000313" key="3">
    <source>
        <dbReference type="Proteomes" id="UP000008022"/>
    </source>
</evidence>
<protein>
    <submittedName>
        <fullName evidence="2">Uncharacterized protein</fullName>
    </submittedName>
</protein>
<proteinExistence type="predicted"/>
<sequence length="93" mass="10836">MAGRQLGEEEWRQRFGKEEDAQRGGAAAWRSAPFGHLTSFVSRIHNRRAKGRRHREEEAAVTPPPSRRATRAEQARSRRRGGCHRRRRRPRSP</sequence>
<dbReference type="AlphaFoldDB" id="A0A0E0NDF8"/>
<evidence type="ECO:0000256" key="1">
    <source>
        <dbReference type="SAM" id="MobiDB-lite"/>
    </source>
</evidence>
<dbReference type="HOGENOM" id="CLU_2403488_0_0_1"/>
<name>A0A0E0NDF8_ORYRU</name>
<feature type="region of interest" description="Disordered" evidence="1">
    <location>
        <begin position="1"/>
        <end position="93"/>
    </location>
</feature>
<accession>A0A0E0NDF8</accession>
<reference evidence="3" key="1">
    <citation type="submission" date="2013-06" db="EMBL/GenBank/DDBJ databases">
        <authorList>
            <person name="Zhao Q."/>
        </authorList>
    </citation>
    <scope>NUCLEOTIDE SEQUENCE</scope>
    <source>
        <strain evidence="3">cv. W1943</strain>
    </source>
</reference>
<reference evidence="2" key="2">
    <citation type="submission" date="2015-06" db="UniProtKB">
        <authorList>
            <consortium name="EnsemblPlants"/>
        </authorList>
    </citation>
    <scope>IDENTIFICATION</scope>
</reference>